<protein>
    <submittedName>
        <fullName evidence="14">Uncharacterized protein</fullName>
    </submittedName>
</protein>
<keyword evidence="4" id="KW-0967">Endosome</keyword>
<feature type="signal peptide" evidence="11">
    <location>
        <begin position="1"/>
        <end position="20"/>
    </location>
</feature>
<dbReference type="Pfam" id="PF21222">
    <property type="entry name" value="Lamp2_2nd"/>
    <property type="match status" value="1"/>
</dbReference>
<evidence type="ECO:0000256" key="3">
    <source>
        <dbReference type="ARBA" id="ARBA00022729"/>
    </source>
</evidence>
<keyword evidence="2 8" id="KW-0812">Transmembrane</keyword>
<sequence>MSHYAFLVLLLVLGSDTLYGDNISGSPDLTTAPTPHVTTGNTVPTAAPTARSTTGTTDPAPVTTGATTVPPPVPANGTTAAPPPAPTPAPTNGTTPAPTPAPTNGTTAPPPAPTPAPTNGTTPAPTTAPTNGTTAPPPPAPTTAPTNGTTAPPPPAPTTAPTNGTTEPPTATPTNGTTVAPPAPTTVAPSPMPPPSVGNYSILSAENGSACLMATMGLQIGYKVGEVFKSVNLVPANTTASGKCEVNGSDASLVLTFDKSSISFSFREEGAKFRLHAVNVLLSLGTTGTFNASNANLSLWEASVGSSYMCRRDQAYNITDVLILHTRDLRVQPYKVQNNSYATAEDCPADADESYIVPLIVGVSLAEECFLDSDLTFLVPIAVGVALSFLIVLVLISYLIGRRKSRTGYQSV</sequence>
<keyword evidence="6 8" id="KW-0472">Membrane</keyword>
<name>A0A9Q1DPU4_CONCO</name>
<dbReference type="PANTHER" id="PTHR11506:SF6">
    <property type="entry name" value="LYSOSOME-ASSOCIATED MEMBRANE GLYCOPROTEIN 2"/>
    <property type="match status" value="1"/>
</dbReference>
<keyword evidence="8" id="KW-0458">Lysosome</keyword>
<feature type="transmembrane region" description="Helical" evidence="10">
    <location>
        <begin position="377"/>
        <end position="400"/>
    </location>
</feature>
<organism evidence="14 15">
    <name type="scientific">Conger conger</name>
    <name type="common">Conger eel</name>
    <name type="synonym">Muraena conger</name>
    <dbReference type="NCBI Taxonomy" id="82655"/>
    <lineage>
        <taxon>Eukaryota</taxon>
        <taxon>Metazoa</taxon>
        <taxon>Chordata</taxon>
        <taxon>Craniata</taxon>
        <taxon>Vertebrata</taxon>
        <taxon>Euteleostomi</taxon>
        <taxon>Actinopterygii</taxon>
        <taxon>Neopterygii</taxon>
        <taxon>Teleostei</taxon>
        <taxon>Anguilliformes</taxon>
        <taxon>Congridae</taxon>
        <taxon>Conger</taxon>
    </lineage>
</organism>
<feature type="compositionally biased region" description="Low complexity" evidence="9">
    <location>
        <begin position="53"/>
        <end position="68"/>
    </location>
</feature>
<evidence type="ECO:0000259" key="13">
    <source>
        <dbReference type="Pfam" id="PF21222"/>
    </source>
</evidence>
<dbReference type="GO" id="GO:0009267">
    <property type="term" value="P:cellular response to starvation"/>
    <property type="evidence" value="ECO:0007669"/>
    <property type="project" value="TreeGrafter"/>
</dbReference>
<comment type="caution">
    <text evidence="14">The sequence shown here is derived from an EMBL/GenBank/DDBJ whole genome shotgun (WGS) entry which is preliminary data.</text>
</comment>
<reference evidence="14" key="1">
    <citation type="journal article" date="2023" name="Science">
        <title>Genome structures resolve the early diversification of teleost fishes.</title>
        <authorList>
            <person name="Parey E."/>
            <person name="Louis A."/>
            <person name="Montfort J."/>
            <person name="Bouchez O."/>
            <person name="Roques C."/>
            <person name="Iampietro C."/>
            <person name="Lluch J."/>
            <person name="Castinel A."/>
            <person name="Donnadieu C."/>
            <person name="Desvignes T."/>
            <person name="Floi Bucao C."/>
            <person name="Jouanno E."/>
            <person name="Wen M."/>
            <person name="Mejri S."/>
            <person name="Dirks R."/>
            <person name="Jansen H."/>
            <person name="Henkel C."/>
            <person name="Chen W.J."/>
            <person name="Zahm M."/>
            <person name="Cabau C."/>
            <person name="Klopp C."/>
            <person name="Thompson A.W."/>
            <person name="Robinson-Rechavi M."/>
            <person name="Braasch I."/>
            <person name="Lecointre G."/>
            <person name="Bobe J."/>
            <person name="Postlethwait J.H."/>
            <person name="Berthelot C."/>
            <person name="Roest Crollius H."/>
            <person name="Guiguen Y."/>
        </authorList>
    </citation>
    <scope>NUCLEOTIDE SEQUENCE</scope>
    <source>
        <strain evidence="14">Concon-B</strain>
    </source>
</reference>
<evidence type="ECO:0000256" key="7">
    <source>
        <dbReference type="ARBA" id="ARBA00023180"/>
    </source>
</evidence>
<evidence type="ECO:0000256" key="11">
    <source>
        <dbReference type="SAM" id="SignalP"/>
    </source>
</evidence>
<dbReference type="PROSITE" id="PS51407">
    <property type="entry name" value="LAMP_3"/>
    <property type="match status" value="1"/>
</dbReference>
<evidence type="ECO:0000256" key="5">
    <source>
        <dbReference type="ARBA" id="ARBA00022989"/>
    </source>
</evidence>
<keyword evidence="7" id="KW-0325">Glycoprotein</keyword>
<evidence type="ECO:0000313" key="15">
    <source>
        <dbReference type="Proteomes" id="UP001152803"/>
    </source>
</evidence>
<dbReference type="InterPro" id="IPR002000">
    <property type="entry name" value="Lysosome-assoc_membr_glycop"/>
</dbReference>
<evidence type="ECO:0000256" key="9">
    <source>
        <dbReference type="SAM" id="MobiDB-lite"/>
    </source>
</evidence>
<evidence type="ECO:0000256" key="1">
    <source>
        <dbReference type="ARBA" id="ARBA00004530"/>
    </source>
</evidence>
<feature type="chain" id="PRO_5040420868" evidence="11">
    <location>
        <begin position="21"/>
        <end position="412"/>
    </location>
</feature>
<accession>A0A9Q1DPU4</accession>
<evidence type="ECO:0000259" key="12">
    <source>
        <dbReference type="Pfam" id="PF01299"/>
    </source>
</evidence>
<dbReference type="GO" id="GO:0061740">
    <property type="term" value="P:protein targeting to lysosome involved in chaperone-mediated autophagy"/>
    <property type="evidence" value="ECO:0007669"/>
    <property type="project" value="TreeGrafter"/>
</dbReference>
<feature type="compositionally biased region" description="Low complexity" evidence="9">
    <location>
        <begin position="90"/>
        <end position="107"/>
    </location>
</feature>
<dbReference type="EMBL" id="JAFJMO010000005">
    <property type="protein sequence ID" value="KAJ8276463.1"/>
    <property type="molecule type" value="Genomic_DNA"/>
</dbReference>
<keyword evidence="15" id="KW-1185">Reference proteome</keyword>
<keyword evidence="5 10" id="KW-1133">Transmembrane helix</keyword>
<dbReference type="PANTHER" id="PTHR11506">
    <property type="entry name" value="LYSOSOME-ASSOCIATED MEMBRANE GLYCOPROTEIN"/>
    <property type="match status" value="1"/>
</dbReference>
<dbReference type="Pfam" id="PF01299">
    <property type="entry name" value="Lamp2-like_luminal"/>
    <property type="match status" value="1"/>
</dbReference>
<dbReference type="Proteomes" id="UP001152803">
    <property type="component" value="Unassembled WGS sequence"/>
</dbReference>
<dbReference type="Gene3D" id="2.40.160.110">
    <property type="match status" value="1"/>
</dbReference>
<feature type="compositionally biased region" description="Low complexity" evidence="9">
    <location>
        <begin position="159"/>
        <end position="189"/>
    </location>
</feature>
<dbReference type="GO" id="GO:0005886">
    <property type="term" value="C:plasma membrane"/>
    <property type="evidence" value="ECO:0007669"/>
    <property type="project" value="TreeGrafter"/>
</dbReference>
<dbReference type="GO" id="GO:0097352">
    <property type="term" value="P:autophagosome maturation"/>
    <property type="evidence" value="ECO:0007669"/>
    <property type="project" value="TreeGrafter"/>
</dbReference>
<evidence type="ECO:0000256" key="2">
    <source>
        <dbReference type="ARBA" id="ARBA00022692"/>
    </source>
</evidence>
<dbReference type="InterPro" id="IPR048524">
    <property type="entry name" value="Lamp2-like_TM"/>
</dbReference>
<evidence type="ECO:0000256" key="6">
    <source>
        <dbReference type="ARBA" id="ARBA00023136"/>
    </source>
</evidence>
<feature type="region of interest" description="Disordered" evidence="9">
    <location>
        <begin position="26"/>
        <end position="192"/>
    </location>
</feature>
<feature type="compositionally biased region" description="Low complexity" evidence="9">
    <location>
        <begin position="117"/>
        <end position="134"/>
    </location>
</feature>
<keyword evidence="3 11" id="KW-0732">Signal</keyword>
<comment type="subcellular location">
    <subcellularLocation>
        <location evidence="1">Endosome membrane</location>
        <topology evidence="1">Single-pass type I membrane protein</topology>
    </subcellularLocation>
    <subcellularLocation>
        <location evidence="8">Lysosome membrane</location>
        <topology evidence="8">Single-pass type I membrane protein</topology>
    </subcellularLocation>
</comment>
<dbReference type="PRINTS" id="PR00336">
    <property type="entry name" value="LYSASSOCTDMP"/>
</dbReference>
<evidence type="ECO:0000256" key="4">
    <source>
        <dbReference type="ARBA" id="ARBA00022753"/>
    </source>
</evidence>
<feature type="compositionally biased region" description="Polar residues" evidence="9">
    <location>
        <begin position="26"/>
        <end position="44"/>
    </location>
</feature>
<dbReference type="GO" id="GO:0005765">
    <property type="term" value="C:lysosomal membrane"/>
    <property type="evidence" value="ECO:0007669"/>
    <property type="project" value="UniProtKB-SubCell"/>
</dbReference>
<evidence type="ECO:0000313" key="14">
    <source>
        <dbReference type="EMBL" id="KAJ8276463.1"/>
    </source>
</evidence>
<comment type="caution">
    <text evidence="8">Lacks conserved residue(s) required for the propagation of feature annotation.</text>
</comment>
<dbReference type="OrthoDB" id="6232933at2759"/>
<feature type="domain" description="Lysosome-associated membrane glycoprotein 2-like transmembrane" evidence="13">
    <location>
        <begin position="379"/>
        <end position="410"/>
    </location>
</feature>
<dbReference type="AlphaFoldDB" id="A0A9Q1DPU4"/>
<dbReference type="GO" id="GO:0031902">
    <property type="term" value="C:late endosome membrane"/>
    <property type="evidence" value="ECO:0007669"/>
    <property type="project" value="TreeGrafter"/>
</dbReference>
<dbReference type="GO" id="GO:0000421">
    <property type="term" value="C:autophagosome membrane"/>
    <property type="evidence" value="ECO:0007669"/>
    <property type="project" value="TreeGrafter"/>
</dbReference>
<proteinExistence type="inferred from homology"/>
<evidence type="ECO:0000256" key="8">
    <source>
        <dbReference type="PROSITE-ProRule" id="PRU00740"/>
    </source>
</evidence>
<evidence type="ECO:0000256" key="10">
    <source>
        <dbReference type="SAM" id="Phobius"/>
    </source>
</evidence>
<feature type="domain" description="Lysosome-associated membrane glycoprotein 2-like luminal" evidence="12">
    <location>
        <begin position="195"/>
        <end position="337"/>
    </location>
</feature>
<comment type="similarity">
    <text evidence="8">Belongs to the LAMP family.</text>
</comment>
<gene>
    <name evidence="14" type="ORF">COCON_G00082150</name>
</gene>
<dbReference type="InterPro" id="IPR048528">
    <property type="entry name" value="Lamp2-like_luminal"/>
</dbReference>